<comment type="caution">
    <text evidence="2">The sequence shown here is derived from an EMBL/GenBank/DDBJ whole genome shotgun (WGS) entry which is preliminary data.</text>
</comment>
<accession>A0A0A3XW16</accession>
<dbReference type="RefSeq" id="WP_041955600.1">
    <property type="nucleotide sequence ID" value="NZ_JRPN01000014.1"/>
</dbReference>
<dbReference type="EMBL" id="JRPN01000014">
    <property type="protein sequence ID" value="KGT78560.1"/>
    <property type="molecule type" value="Genomic_DNA"/>
</dbReference>
<protein>
    <submittedName>
        <fullName evidence="2">Cellulose biosynthesis protein CelD</fullName>
    </submittedName>
</protein>
<evidence type="ECO:0000313" key="3">
    <source>
        <dbReference type="Proteomes" id="UP000030377"/>
    </source>
</evidence>
<proteinExistence type="predicted"/>
<dbReference type="STRING" id="375.BKD09_RS33410"/>
<organism evidence="2 3">
    <name type="scientific">Bradyrhizobium japonicum</name>
    <dbReference type="NCBI Taxonomy" id="375"/>
    <lineage>
        <taxon>Bacteria</taxon>
        <taxon>Pseudomonadati</taxon>
        <taxon>Pseudomonadota</taxon>
        <taxon>Alphaproteobacteria</taxon>
        <taxon>Hyphomicrobiales</taxon>
        <taxon>Nitrobacteraceae</taxon>
        <taxon>Bradyrhizobium</taxon>
    </lineage>
</organism>
<evidence type="ECO:0000259" key="1">
    <source>
        <dbReference type="Pfam" id="PF13480"/>
    </source>
</evidence>
<feature type="domain" description="BioF2-like acetyltransferase" evidence="1">
    <location>
        <begin position="177"/>
        <end position="323"/>
    </location>
</feature>
<dbReference type="InterPro" id="IPR016181">
    <property type="entry name" value="Acyl_CoA_acyltransferase"/>
</dbReference>
<dbReference type="Gene3D" id="3.40.630.30">
    <property type="match status" value="1"/>
</dbReference>
<sequence>MNKPSNTFDIAIEQAFDFLSPEYAALFDSSAATAFQHPLWLDSLYARLASHAGATPLVVVVRRRTTGALAMVLPLLRIRRGPIRTIEFADLRVSDYLAPVCSPEVFASLLEDEAACAEIRRLVRPFDLLRMTKLPDGRLPIENLLGAPRRVSMETNAYATVLVAPFEQWRASALDRSYQKELAKKYRQLQKKGALSFSCCDDSASISEAMDAMKQYRGPRFQAQGDGDLLQRPEYYSFYSDVAARGLGSFVRLYAMKMDGGVIAAVLGLCHRGSFLVIMSAFDIDGYKSQSLGSLMFEQVARDCIERGDQMLDFTIGDEPYKKLFGGQPSPMWMVTQAGSTAGAISLFALKQAPWLKLAAKRLSDFRLSPARTPTPTR</sequence>
<gene>
    <name evidence="2" type="ORF">MA20_14225</name>
</gene>
<dbReference type="InterPro" id="IPR038740">
    <property type="entry name" value="BioF2-like_GNAT_dom"/>
</dbReference>
<dbReference type="Pfam" id="PF13480">
    <property type="entry name" value="Acetyltransf_6"/>
    <property type="match status" value="1"/>
</dbReference>
<dbReference type="AlphaFoldDB" id="A0A0A3XW16"/>
<dbReference type="SUPFAM" id="SSF55729">
    <property type="entry name" value="Acyl-CoA N-acyltransferases (Nat)"/>
    <property type="match status" value="1"/>
</dbReference>
<dbReference type="Proteomes" id="UP000030377">
    <property type="component" value="Unassembled WGS sequence"/>
</dbReference>
<evidence type="ECO:0000313" key="2">
    <source>
        <dbReference type="EMBL" id="KGT78560.1"/>
    </source>
</evidence>
<reference evidence="2 3" key="1">
    <citation type="submission" date="2014-09" db="EMBL/GenBank/DDBJ databases">
        <title>Draft genome of Bradyrhizobium japonicum Is-34.</title>
        <authorList>
            <person name="Tsurumaru H."/>
            <person name="Yamakawa T."/>
            <person name="Hashimoto S."/>
            <person name="Okizaki K."/>
            <person name="Kanesaki Y."/>
            <person name="Yoshikawa H."/>
            <person name="Yajima S."/>
        </authorList>
    </citation>
    <scope>NUCLEOTIDE SEQUENCE [LARGE SCALE GENOMIC DNA]</scope>
    <source>
        <strain evidence="2 3">Is-34</strain>
    </source>
</reference>
<name>A0A0A3XW16_BRAJP</name>